<keyword evidence="5" id="KW-0723">Serine/threonine-protein kinase</keyword>
<evidence type="ECO:0000256" key="4">
    <source>
        <dbReference type="PROSITE-ProRule" id="PRU10141"/>
    </source>
</evidence>
<dbReference type="GO" id="GO:0005524">
    <property type="term" value="F:ATP binding"/>
    <property type="evidence" value="ECO:0007669"/>
    <property type="project" value="UniProtKB-UniRule"/>
</dbReference>
<feature type="domain" description="Protein kinase" evidence="6">
    <location>
        <begin position="34"/>
        <end position="318"/>
    </location>
</feature>
<evidence type="ECO:0000256" key="2">
    <source>
        <dbReference type="ARBA" id="ARBA00022741"/>
    </source>
</evidence>
<dbReference type="Proteomes" id="UP001431783">
    <property type="component" value="Unassembled WGS sequence"/>
</dbReference>
<dbReference type="SUPFAM" id="SSF56112">
    <property type="entry name" value="Protein kinase-like (PK-like)"/>
    <property type="match status" value="1"/>
</dbReference>
<evidence type="ECO:0000313" key="8">
    <source>
        <dbReference type="Proteomes" id="UP001431783"/>
    </source>
</evidence>
<dbReference type="InterPro" id="IPR011009">
    <property type="entry name" value="Kinase-like_dom_sf"/>
</dbReference>
<reference evidence="7 8" key="1">
    <citation type="submission" date="2023-03" db="EMBL/GenBank/DDBJ databases">
        <title>Genome insight into feeding habits of ladybird beetles.</title>
        <authorList>
            <person name="Li H.-S."/>
            <person name="Huang Y.-H."/>
            <person name="Pang H."/>
        </authorList>
    </citation>
    <scope>NUCLEOTIDE SEQUENCE [LARGE SCALE GENOMIC DNA]</scope>
    <source>
        <strain evidence="7">SYSU_2023b</strain>
        <tissue evidence="7">Whole body</tissue>
    </source>
</reference>
<keyword evidence="2 4" id="KW-0547">Nucleotide-binding</keyword>
<comment type="caution">
    <text evidence="7">The sequence shown here is derived from an EMBL/GenBank/DDBJ whole genome shotgun (WGS) entry which is preliminary data.</text>
</comment>
<dbReference type="EMBL" id="JARQZJ010000091">
    <property type="protein sequence ID" value="KAK9882964.1"/>
    <property type="molecule type" value="Genomic_DNA"/>
</dbReference>
<evidence type="ECO:0000259" key="6">
    <source>
        <dbReference type="PROSITE" id="PS50011"/>
    </source>
</evidence>
<dbReference type="InterPro" id="IPR008271">
    <property type="entry name" value="Ser/Thr_kinase_AS"/>
</dbReference>
<dbReference type="PROSITE" id="PS50011">
    <property type="entry name" value="PROTEIN_KINASE_DOM"/>
    <property type="match status" value="1"/>
</dbReference>
<sequence length="370" mass="42182">MAKVAAKKKGANGYKLPDPLPKGEILIDIAKKKWKLGTSIGQGGFGEIYMAQQADSKSTNYPYVVKIEPHENGPLFVEINFYIRNAKSQDVDEFKNKKKLQTFGMPTYIGSGSHEHKNEKYRFLVMPRFGTDIWKLFLENGNTLPSSTVFKLGVHVLDVLEYIHERGYVHADIKGANVLLGSTKENKDQSYLVDFGLATKYQVGKEFKPNPKKAHDGTIEYLSRDAHQGVPTRRGDIEILAYNLIQWLGCKLPWETDLSKPELVQANKEKHMSDVATFLKICFSSKKVPVALTELLKYINTLTFDGKPDYLKIRKMFVSEIEGNNDKLSSPLIFKYMRETSPSKRKSEQKTPNSKKLKKNQLKILKILWM</sequence>
<dbReference type="PANTHER" id="PTHR11909">
    <property type="entry name" value="CASEIN KINASE-RELATED"/>
    <property type="match status" value="1"/>
</dbReference>
<dbReference type="GO" id="GO:0004674">
    <property type="term" value="F:protein serine/threonine kinase activity"/>
    <property type="evidence" value="ECO:0007669"/>
    <property type="project" value="UniProtKB-KW"/>
</dbReference>
<dbReference type="SMART" id="SM00220">
    <property type="entry name" value="S_TKc"/>
    <property type="match status" value="1"/>
</dbReference>
<organism evidence="7 8">
    <name type="scientific">Henosepilachna vigintioctopunctata</name>
    <dbReference type="NCBI Taxonomy" id="420089"/>
    <lineage>
        <taxon>Eukaryota</taxon>
        <taxon>Metazoa</taxon>
        <taxon>Ecdysozoa</taxon>
        <taxon>Arthropoda</taxon>
        <taxon>Hexapoda</taxon>
        <taxon>Insecta</taxon>
        <taxon>Pterygota</taxon>
        <taxon>Neoptera</taxon>
        <taxon>Endopterygota</taxon>
        <taxon>Coleoptera</taxon>
        <taxon>Polyphaga</taxon>
        <taxon>Cucujiformia</taxon>
        <taxon>Coccinelloidea</taxon>
        <taxon>Coccinellidae</taxon>
        <taxon>Epilachninae</taxon>
        <taxon>Epilachnini</taxon>
        <taxon>Henosepilachna</taxon>
    </lineage>
</organism>
<name>A0AAW1UIV9_9CUCU</name>
<protein>
    <recommendedName>
        <fullName evidence="1">non-specific serine/threonine protein kinase</fullName>
        <ecNumber evidence="1">2.7.11.1</ecNumber>
    </recommendedName>
</protein>
<keyword evidence="3 4" id="KW-0067">ATP-binding</keyword>
<keyword evidence="5" id="KW-0808">Transferase</keyword>
<evidence type="ECO:0000256" key="1">
    <source>
        <dbReference type="ARBA" id="ARBA00012513"/>
    </source>
</evidence>
<proteinExistence type="inferred from homology"/>
<dbReference type="InterPro" id="IPR000719">
    <property type="entry name" value="Prot_kinase_dom"/>
</dbReference>
<dbReference type="Pfam" id="PF00069">
    <property type="entry name" value="Pkinase"/>
    <property type="match status" value="1"/>
</dbReference>
<evidence type="ECO:0000256" key="3">
    <source>
        <dbReference type="ARBA" id="ARBA00022840"/>
    </source>
</evidence>
<dbReference type="InterPro" id="IPR050235">
    <property type="entry name" value="CK1_Ser-Thr_kinase"/>
</dbReference>
<comment type="similarity">
    <text evidence="5">Belongs to the protein kinase superfamily.</text>
</comment>
<keyword evidence="8" id="KW-1185">Reference proteome</keyword>
<dbReference type="PROSITE" id="PS00107">
    <property type="entry name" value="PROTEIN_KINASE_ATP"/>
    <property type="match status" value="1"/>
</dbReference>
<gene>
    <name evidence="7" type="ORF">WA026_001181</name>
</gene>
<feature type="binding site" evidence="4">
    <location>
        <position position="66"/>
    </location>
    <ligand>
        <name>ATP</name>
        <dbReference type="ChEBI" id="CHEBI:30616"/>
    </ligand>
</feature>
<evidence type="ECO:0000256" key="5">
    <source>
        <dbReference type="RuleBase" id="RU000304"/>
    </source>
</evidence>
<keyword evidence="5" id="KW-0418">Kinase</keyword>
<accession>A0AAW1UIV9</accession>
<dbReference type="InterPro" id="IPR017441">
    <property type="entry name" value="Protein_kinase_ATP_BS"/>
</dbReference>
<dbReference type="PROSITE" id="PS00108">
    <property type="entry name" value="PROTEIN_KINASE_ST"/>
    <property type="match status" value="1"/>
</dbReference>
<evidence type="ECO:0000313" key="7">
    <source>
        <dbReference type="EMBL" id="KAK9882964.1"/>
    </source>
</evidence>
<dbReference type="AlphaFoldDB" id="A0AAW1UIV9"/>
<dbReference type="Gene3D" id="1.10.510.10">
    <property type="entry name" value="Transferase(Phosphotransferase) domain 1"/>
    <property type="match status" value="1"/>
</dbReference>
<dbReference type="EC" id="2.7.11.1" evidence="1"/>